<accession>A0A7H8N8T5</accession>
<feature type="compositionally biased region" description="Polar residues" evidence="1">
    <location>
        <begin position="59"/>
        <end position="71"/>
    </location>
</feature>
<evidence type="ECO:0000313" key="4">
    <source>
        <dbReference type="Proteomes" id="UP000509303"/>
    </source>
</evidence>
<evidence type="ECO:0008006" key="5">
    <source>
        <dbReference type="Google" id="ProtNLM"/>
    </source>
</evidence>
<feature type="chain" id="PRO_5038612834" description="Secreted protein" evidence="2">
    <location>
        <begin position="17"/>
        <end position="519"/>
    </location>
</feature>
<evidence type="ECO:0000313" key="3">
    <source>
        <dbReference type="EMBL" id="QKW50208.1"/>
    </source>
</evidence>
<sequence length="519" mass="52277">MNRTTLSLLAAATALAAITGVASMTGDSDSDPKSGPGGSRVAAAARMPVERSALVCPAPTSSELGETTYTAYTPRASGQGGDDKGTAKLLPAHPADDGGEDGGARDGDRGKGDARGDALTGDPVVPLTKPGTPVSENTSRSDAPALIGVADGALAQGWTVQQTTAVTAGDGRGLLGASCVAPGTDFWFPGVSTAGDRQDYVHLTNPDSAQAVVDLELYGENGRLEAPSGESINIPPHSTKPVLLSTLVSKPTINVTLHAAVRSGRIGASVQAVDANIGSDWLPAAAPPGTRAVLPGIPKDATSVRLVAYATGSGDADLRIQLSGPSGSLTPAGHEKMSVKSRMTSAIDLGDLTKGEPGSLVLTPQGSGTAPFVAALRVTRGKGDQQETAFIPASTPIESRGTVADNRSKGSTLSLTAPDEAATVRVTSSAGSEGGSPASREVTVKAGTTLALDPPRPDGAKGSYAVTVERLDGGPVYASRLLEVEAGGMPMFTIQGLPDDRGTVAVPRGNQDLSLLNDD</sequence>
<organism evidence="3 4">
    <name type="scientific">Streptomyces buecherae</name>
    <dbReference type="NCBI Taxonomy" id="2763006"/>
    <lineage>
        <taxon>Bacteria</taxon>
        <taxon>Bacillati</taxon>
        <taxon>Actinomycetota</taxon>
        <taxon>Actinomycetes</taxon>
        <taxon>Kitasatosporales</taxon>
        <taxon>Streptomycetaceae</taxon>
        <taxon>Streptomyces</taxon>
    </lineage>
</organism>
<feature type="region of interest" description="Disordered" evidence="1">
    <location>
        <begin position="23"/>
        <end position="140"/>
    </location>
</feature>
<name>A0A7H8N8T5_9ACTN</name>
<dbReference type="InterPro" id="IPR043777">
    <property type="entry name" value="DUF5719"/>
</dbReference>
<dbReference type="EMBL" id="CP054929">
    <property type="protein sequence ID" value="QKW50208.1"/>
    <property type="molecule type" value="Genomic_DNA"/>
</dbReference>
<gene>
    <name evidence="3" type="ORF">HUT08_12405</name>
</gene>
<keyword evidence="4" id="KW-1185">Reference proteome</keyword>
<dbReference type="RefSeq" id="WP_176161943.1">
    <property type="nucleotide sequence ID" value="NZ_CP054929.1"/>
</dbReference>
<feature type="signal peptide" evidence="2">
    <location>
        <begin position="1"/>
        <end position="16"/>
    </location>
</feature>
<reference evidence="3 4" key="1">
    <citation type="submission" date="2020-06" db="EMBL/GenBank/DDBJ databases">
        <title>Genome mining for natural products.</title>
        <authorList>
            <person name="Zhang B."/>
            <person name="Shi J."/>
            <person name="Ge H."/>
        </authorList>
    </citation>
    <scope>NUCLEOTIDE SEQUENCE [LARGE SCALE GENOMIC DNA]</scope>
    <source>
        <strain evidence="3 4">NA00687</strain>
    </source>
</reference>
<evidence type="ECO:0000256" key="2">
    <source>
        <dbReference type="SAM" id="SignalP"/>
    </source>
</evidence>
<dbReference type="Proteomes" id="UP000509303">
    <property type="component" value="Chromosome"/>
</dbReference>
<proteinExistence type="predicted"/>
<keyword evidence="2" id="KW-0732">Signal</keyword>
<dbReference type="AlphaFoldDB" id="A0A7H8N8T5"/>
<evidence type="ECO:0000256" key="1">
    <source>
        <dbReference type="SAM" id="MobiDB-lite"/>
    </source>
</evidence>
<protein>
    <recommendedName>
        <fullName evidence="5">Secreted protein</fullName>
    </recommendedName>
</protein>
<feature type="compositionally biased region" description="Basic and acidic residues" evidence="1">
    <location>
        <begin position="102"/>
        <end position="116"/>
    </location>
</feature>
<dbReference type="Pfam" id="PF18986">
    <property type="entry name" value="DUF5719"/>
    <property type="match status" value="1"/>
</dbReference>